<evidence type="ECO:0000313" key="4">
    <source>
        <dbReference type="Proteomes" id="UP001044222"/>
    </source>
</evidence>
<keyword evidence="1" id="KW-0175">Coiled coil</keyword>
<dbReference type="InterPro" id="IPR051375">
    <property type="entry name" value="Tuftelin_GRINL1A/MYZAP/CCD68"/>
</dbReference>
<dbReference type="GO" id="GO:0035556">
    <property type="term" value="P:intracellular signal transduction"/>
    <property type="evidence" value="ECO:0007669"/>
    <property type="project" value="TreeGrafter"/>
</dbReference>
<reference evidence="3" key="1">
    <citation type="submission" date="2021-01" db="EMBL/GenBank/DDBJ databases">
        <title>A chromosome-scale assembly of European eel, Anguilla anguilla.</title>
        <authorList>
            <person name="Henkel C."/>
            <person name="Jong-Raadsen S.A."/>
            <person name="Dufour S."/>
            <person name="Weltzien F.-A."/>
            <person name="Palstra A.P."/>
            <person name="Pelster B."/>
            <person name="Spaink H.P."/>
            <person name="Van Den Thillart G.E."/>
            <person name="Jansen H."/>
            <person name="Zahm M."/>
            <person name="Klopp C."/>
            <person name="Cedric C."/>
            <person name="Louis A."/>
            <person name="Berthelot C."/>
            <person name="Parey E."/>
            <person name="Roest Crollius H."/>
            <person name="Montfort J."/>
            <person name="Robinson-Rechavi M."/>
            <person name="Bucao C."/>
            <person name="Bouchez O."/>
            <person name="Gislard M."/>
            <person name="Lluch J."/>
            <person name="Milhes M."/>
            <person name="Lampietro C."/>
            <person name="Lopez Roques C."/>
            <person name="Donnadieu C."/>
            <person name="Braasch I."/>
            <person name="Desvignes T."/>
            <person name="Postlethwait J."/>
            <person name="Bobe J."/>
            <person name="Guiguen Y."/>
            <person name="Dirks R."/>
        </authorList>
    </citation>
    <scope>NUCLEOTIDE SEQUENCE</scope>
    <source>
        <strain evidence="3">Tag_6206</strain>
        <tissue evidence="3">Liver</tissue>
    </source>
</reference>
<comment type="caution">
    <text evidence="3">The sequence shown here is derived from an EMBL/GenBank/DDBJ whole genome shotgun (WGS) entry which is preliminary data.</text>
</comment>
<evidence type="ECO:0008006" key="5">
    <source>
        <dbReference type="Google" id="ProtNLM"/>
    </source>
</evidence>
<organism evidence="3 4">
    <name type="scientific">Anguilla anguilla</name>
    <name type="common">European freshwater eel</name>
    <name type="synonym">Muraena anguilla</name>
    <dbReference type="NCBI Taxonomy" id="7936"/>
    <lineage>
        <taxon>Eukaryota</taxon>
        <taxon>Metazoa</taxon>
        <taxon>Chordata</taxon>
        <taxon>Craniata</taxon>
        <taxon>Vertebrata</taxon>
        <taxon>Euteleostomi</taxon>
        <taxon>Actinopterygii</taxon>
        <taxon>Neopterygii</taxon>
        <taxon>Teleostei</taxon>
        <taxon>Anguilliformes</taxon>
        <taxon>Anguillidae</taxon>
        <taxon>Anguilla</taxon>
    </lineage>
</organism>
<feature type="coiled-coil region" evidence="1">
    <location>
        <begin position="229"/>
        <end position="408"/>
    </location>
</feature>
<name>A0A9D3MJS0_ANGAN</name>
<feature type="region of interest" description="Disordered" evidence="2">
    <location>
        <begin position="52"/>
        <end position="110"/>
    </location>
</feature>
<dbReference type="EMBL" id="JAFIRN010000005">
    <property type="protein sequence ID" value="KAG5848958.1"/>
    <property type="molecule type" value="Genomic_DNA"/>
</dbReference>
<evidence type="ECO:0000256" key="2">
    <source>
        <dbReference type="SAM" id="MobiDB-lite"/>
    </source>
</evidence>
<dbReference type="Gene3D" id="1.20.5.170">
    <property type="match status" value="1"/>
</dbReference>
<evidence type="ECO:0000313" key="3">
    <source>
        <dbReference type="EMBL" id="KAG5848958.1"/>
    </source>
</evidence>
<sequence length="533" mass="60320">MCLCSGDSVGAAGWRCLSHLGVDMQKYSSGGSVTTTTSEDLPSQRRIQRLRLTLHSGEPSSGQDETKNTTGKQMQEEKTANGMKRRRNGYVEPPEQHPPGVTNGVRENSPLRLPKVYGAVHRKGTDGQQEVMARESSVNHLRDQMNYIREVRDSLEKVRERMYGQFGGMQQSMQKLSQDIRTANAQKQSLEMEVKTRTAAMDSFEQMNSSLISANIDLQKSLLEKCVDRADARDKIQSLCSSCQQAEETLRERDKELAAALAANRSLRLQVEVSKEANSQALQETTRKLQNQYEERLQNEQRKHREEVEALRAQLDDYVKRLEEAEKNLRIAEAKIAERDQRIIEVERLLDCMDKEKSQLQQKLQECVTRLHRLGNTDQVDANTAKRAQKLEGEASGLKERIKHLNDMVFCQQRKVKGMIEEVETLRNKMVQKDMFIADLLNKIALAECEKLSAAPVHTREIGVGCDLPLRTETQAGDEAQSRPVRQSPLPRSRVESSLLNYSPVQYSSPVQLSPERHGGVCFTTDVLSPLES</sequence>
<feature type="compositionally biased region" description="Polar residues" evidence="2">
    <location>
        <begin position="58"/>
        <end position="73"/>
    </location>
</feature>
<dbReference type="Proteomes" id="UP001044222">
    <property type="component" value="Unassembled WGS sequence"/>
</dbReference>
<dbReference type="AlphaFoldDB" id="A0A9D3MJS0"/>
<dbReference type="PANTHER" id="PTHR23171:SF3">
    <property type="entry name" value="COILED-COIL DOMAIN-CONTAINING PROTEIN 68"/>
    <property type="match status" value="1"/>
</dbReference>
<evidence type="ECO:0000256" key="1">
    <source>
        <dbReference type="SAM" id="Coils"/>
    </source>
</evidence>
<dbReference type="PANTHER" id="PTHR23171">
    <property type="entry name" value="GDOWN1"/>
    <property type="match status" value="1"/>
</dbReference>
<feature type="region of interest" description="Disordered" evidence="2">
    <location>
        <begin position="473"/>
        <end position="494"/>
    </location>
</feature>
<keyword evidence="4" id="KW-1185">Reference proteome</keyword>
<gene>
    <name evidence="3" type="ORF">ANANG_G00104980</name>
</gene>
<protein>
    <recommendedName>
        <fullName evidence="5">Myocardial zonula adherens protein</fullName>
    </recommendedName>
</protein>
<proteinExistence type="predicted"/>
<accession>A0A9D3MJS0</accession>